<evidence type="ECO:0000313" key="2">
    <source>
        <dbReference type="Proteomes" id="UP000087171"/>
    </source>
</evidence>
<accession>A0A1S2YIN8</accession>
<feature type="compositionally biased region" description="Acidic residues" evidence="1">
    <location>
        <begin position="213"/>
        <end position="229"/>
    </location>
</feature>
<dbReference type="KEGG" id="cam:101509328"/>
<dbReference type="PaxDb" id="3827-XP_004505155.1"/>
<evidence type="ECO:0000256" key="1">
    <source>
        <dbReference type="SAM" id="MobiDB-lite"/>
    </source>
</evidence>
<proteinExistence type="predicted"/>
<reference evidence="2" key="1">
    <citation type="journal article" date="2013" name="Nat. Biotechnol.">
        <title>Draft genome sequence of chickpea (Cicer arietinum) provides a resource for trait improvement.</title>
        <authorList>
            <person name="Varshney R.K."/>
            <person name="Song C."/>
            <person name="Saxena R.K."/>
            <person name="Azam S."/>
            <person name="Yu S."/>
            <person name="Sharpe A.G."/>
            <person name="Cannon S."/>
            <person name="Baek J."/>
            <person name="Rosen B.D."/>
            <person name="Tar'an B."/>
            <person name="Millan T."/>
            <person name="Zhang X."/>
            <person name="Ramsay L.D."/>
            <person name="Iwata A."/>
            <person name="Wang Y."/>
            <person name="Nelson W."/>
            <person name="Farmer A.D."/>
            <person name="Gaur P.M."/>
            <person name="Soderlund C."/>
            <person name="Penmetsa R.V."/>
            <person name="Xu C."/>
            <person name="Bharti A.K."/>
            <person name="He W."/>
            <person name="Winter P."/>
            <person name="Zhao S."/>
            <person name="Hane J.K."/>
            <person name="Carrasquilla-Garcia N."/>
            <person name="Condie J.A."/>
            <person name="Upadhyaya H.D."/>
            <person name="Luo M.C."/>
            <person name="Thudi M."/>
            <person name="Gowda C.L."/>
            <person name="Singh N.P."/>
            <person name="Lichtenzveig J."/>
            <person name="Gali K.K."/>
            <person name="Rubio J."/>
            <person name="Nadarajan N."/>
            <person name="Dolezel J."/>
            <person name="Bansal K.C."/>
            <person name="Xu X."/>
            <person name="Edwards D."/>
            <person name="Zhang G."/>
            <person name="Kahl G."/>
            <person name="Gil J."/>
            <person name="Singh K.B."/>
            <person name="Datta S.K."/>
            <person name="Jackson S.A."/>
            <person name="Wang J."/>
            <person name="Cook D.R."/>
        </authorList>
    </citation>
    <scope>NUCLEOTIDE SEQUENCE [LARGE SCALE GENOMIC DNA]</scope>
    <source>
        <strain evidence="2">cv. CDC Frontier</strain>
    </source>
</reference>
<feature type="region of interest" description="Disordered" evidence="1">
    <location>
        <begin position="209"/>
        <end position="239"/>
    </location>
</feature>
<gene>
    <name evidence="3" type="primary">LOC101509328</name>
</gene>
<evidence type="ECO:0000313" key="3">
    <source>
        <dbReference type="RefSeq" id="XP_004505155.1"/>
    </source>
</evidence>
<keyword evidence="2" id="KW-1185">Reference proteome</keyword>
<organism evidence="2 3">
    <name type="scientific">Cicer arietinum</name>
    <name type="common">Chickpea</name>
    <name type="synonym">Garbanzo</name>
    <dbReference type="NCBI Taxonomy" id="3827"/>
    <lineage>
        <taxon>Eukaryota</taxon>
        <taxon>Viridiplantae</taxon>
        <taxon>Streptophyta</taxon>
        <taxon>Embryophyta</taxon>
        <taxon>Tracheophyta</taxon>
        <taxon>Spermatophyta</taxon>
        <taxon>Magnoliopsida</taxon>
        <taxon>eudicotyledons</taxon>
        <taxon>Gunneridae</taxon>
        <taxon>Pentapetalae</taxon>
        <taxon>rosids</taxon>
        <taxon>fabids</taxon>
        <taxon>Fabales</taxon>
        <taxon>Fabaceae</taxon>
        <taxon>Papilionoideae</taxon>
        <taxon>50 kb inversion clade</taxon>
        <taxon>NPAAA clade</taxon>
        <taxon>Hologalegina</taxon>
        <taxon>IRL clade</taxon>
        <taxon>Cicereae</taxon>
        <taxon>Cicer</taxon>
    </lineage>
</organism>
<feature type="region of interest" description="Disordered" evidence="1">
    <location>
        <begin position="37"/>
        <end position="69"/>
    </location>
</feature>
<dbReference type="GeneID" id="101509328"/>
<dbReference type="STRING" id="3827.A0A1S2YIN8"/>
<reference evidence="3" key="2">
    <citation type="submission" date="2025-08" db="UniProtKB">
        <authorList>
            <consortium name="RefSeq"/>
        </authorList>
    </citation>
    <scope>IDENTIFICATION</scope>
    <source>
        <tissue evidence="3">Etiolated seedlings</tissue>
    </source>
</reference>
<sequence length="480" mass="53459">MANSVVKVEPVVDEPISTTSAKGFEDTEVDIVSWTNKVDTAANKNEDPDATEYSSSFADTSSDAENSSRLSDVEVESKLLGKNGLPCPFDAFGIGPEFRTRKRKVTDHWRNYIRPLMWRCKWTEIRLKQIESQALKYRKELAKYDKGKHTAPDCLTLEEFGSKSLPFSSHQYRHKAKMRRKRKKVENTTDIASYTSHHHLFSYLENKKSDPDGSLDDDLENQEADDDDDKFGVGDDPPNLVVTPADVTYDLLLWKIDHLHSRVRKLKSGVDAVMSKNASKFSSPEKFCLVRRGDAQTSSAQSPTNSAENEYTASVGAMYNPTQHEAEFDFGDFLPDSAVSSFGEVAMIPDIIESTESLLVAANATLQLPLVGDSHEHMVDNVLKHEVAETEDNTFKSETHIPIEKLLEVKTEVEEGLHSVSIPVLDSNVATATGVSQEHSALMTCANKDVNFSITKRKRGERKPGSGGWSKKSPGEPENQ</sequence>
<feature type="compositionally biased region" description="Polar residues" evidence="1">
    <location>
        <begin position="52"/>
        <end position="69"/>
    </location>
</feature>
<dbReference type="PANTHER" id="PTHR34057">
    <property type="entry name" value="ELONGATION FACTOR"/>
    <property type="match status" value="1"/>
</dbReference>
<feature type="region of interest" description="Disordered" evidence="1">
    <location>
        <begin position="454"/>
        <end position="480"/>
    </location>
</feature>
<dbReference type="InterPro" id="IPR038745">
    <property type="entry name" value="AT4G37440-like"/>
</dbReference>
<dbReference type="AlphaFoldDB" id="A0A1S2YIN8"/>
<dbReference type="PANTHER" id="PTHR34057:SF1">
    <property type="entry name" value="ELONGATION FACTOR"/>
    <property type="match status" value="1"/>
</dbReference>
<dbReference type="RefSeq" id="XP_004505155.1">
    <property type="nucleotide sequence ID" value="XM_004505098.3"/>
</dbReference>
<dbReference type="OrthoDB" id="21648at2759"/>
<dbReference type="CDD" id="cd11650">
    <property type="entry name" value="AT4G37440_like"/>
    <property type="match status" value="1"/>
</dbReference>
<protein>
    <submittedName>
        <fullName evidence="3">Uncharacterized protein LOC101509328</fullName>
    </submittedName>
</protein>
<dbReference type="eggNOG" id="ENOG502QRC8">
    <property type="taxonomic scope" value="Eukaryota"/>
</dbReference>
<name>A0A1S2YIN8_CICAR</name>
<dbReference type="Proteomes" id="UP000087171">
    <property type="component" value="Chromosome Ca6"/>
</dbReference>